<dbReference type="CDD" id="cd05930">
    <property type="entry name" value="A_NRPS"/>
    <property type="match status" value="1"/>
</dbReference>
<dbReference type="Gene3D" id="3.30.300.30">
    <property type="match status" value="1"/>
</dbReference>
<name>A0ABW7BBI5_9ACTN</name>
<dbReference type="RefSeq" id="WP_392820583.1">
    <property type="nucleotide sequence ID" value="NZ_JBICYV010000014.1"/>
</dbReference>
<organism evidence="2 3">
    <name type="scientific">Streptomyces cinerochromogenes</name>
    <dbReference type="NCBI Taxonomy" id="66422"/>
    <lineage>
        <taxon>Bacteria</taxon>
        <taxon>Bacillati</taxon>
        <taxon>Actinomycetota</taxon>
        <taxon>Actinomycetes</taxon>
        <taxon>Kitasatosporales</taxon>
        <taxon>Streptomycetaceae</taxon>
        <taxon>Streptomyces</taxon>
    </lineage>
</organism>
<proteinExistence type="predicted"/>
<dbReference type="InterPro" id="IPR020845">
    <property type="entry name" value="AMP-binding_CS"/>
</dbReference>
<dbReference type="Pfam" id="PF00501">
    <property type="entry name" value="AMP-binding"/>
    <property type="match status" value="1"/>
</dbReference>
<accession>A0ABW7BBI5</accession>
<dbReference type="Gene3D" id="1.10.1200.10">
    <property type="entry name" value="ACP-like"/>
    <property type="match status" value="1"/>
</dbReference>
<gene>
    <name evidence="2" type="ORF">ACGFZB_27930</name>
</gene>
<dbReference type="NCBIfam" id="TIGR01733">
    <property type="entry name" value="AA-adenyl-dom"/>
    <property type="match status" value="1"/>
</dbReference>
<dbReference type="Proteomes" id="UP001604267">
    <property type="component" value="Unassembled WGS sequence"/>
</dbReference>
<dbReference type="InterPro" id="IPR045851">
    <property type="entry name" value="AMP-bd_C_sf"/>
</dbReference>
<comment type="caution">
    <text evidence="2">The sequence shown here is derived from an EMBL/GenBank/DDBJ whole genome shotgun (WGS) entry which is preliminary data.</text>
</comment>
<dbReference type="PROSITE" id="PS50075">
    <property type="entry name" value="CARRIER"/>
    <property type="match status" value="1"/>
</dbReference>
<dbReference type="PANTHER" id="PTHR45527">
    <property type="entry name" value="NONRIBOSOMAL PEPTIDE SYNTHETASE"/>
    <property type="match status" value="1"/>
</dbReference>
<dbReference type="PANTHER" id="PTHR45527:SF1">
    <property type="entry name" value="FATTY ACID SYNTHASE"/>
    <property type="match status" value="1"/>
</dbReference>
<dbReference type="Pfam" id="PF00550">
    <property type="entry name" value="PP-binding"/>
    <property type="match status" value="1"/>
</dbReference>
<evidence type="ECO:0000259" key="1">
    <source>
        <dbReference type="PROSITE" id="PS50075"/>
    </source>
</evidence>
<protein>
    <submittedName>
        <fullName evidence="2">Amino acid adenylation domain-containing protein</fullName>
    </submittedName>
</protein>
<sequence length="598" mass="64158">MNQDAREAGSATLVALFARSVGRYPDAPAVSDGTSRLSYAELDRRSTALARALVRRGVRRGDRVGLYLSRGVDLVTAVVGVLRAGAACLPVDTAYPAARRDHMLSVGRVACVVTEPARSEELAGVGCPVVAWSGAEESAGTDGLPLPEPAGADAACVLFTSGSTGTPKGVVLEHRQMAAFALDPALPELRPGDRSGQAASVSFDTFTFEVWRALAGGAEIAVLPSFAQLLATDLQRELRRRRITAMLAPAVALNDVVRHDREAFSSLRLLCSGGDVLLPATCRDLLAGGFTGRLFNLYGPTEATVACTGHEIRSAPPATEESVPIGSAFAGARLYVLDPRLRPVPPGTPGELHVAGSGVGRGYLDQPGLTAARFLPDPFAGDGSRMYRTGDRVRQRPDGVVEYLGRIDRQWKISGYRVEPGEVEAAVRSHPGVRECAVTAVGEPGARRLVAFTVPAGEALSLRDLRAFLEQRVPRYLVPSEFVVLPSMPTDPHGKRDWDRLSAIHADRPLRGAGQAPPRDDVERYLVRLWEDLLALEGIGVHDDFFALGGHSLLAVRARLTIQRDMRISLKPEALFEDSVLEDLARVINEKRKAMVSS</sequence>
<dbReference type="InterPro" id="IPR025110">
    <property type="entry name" value="AMP-bd_C"/>
</dbReference>
<keyword evidence="3" id="KW-1185">Reference proteome</keyword>
<dbReference type="PROSITE" id="PS00455">
    <property type="entry name" value="AMP_BINDING"/>
    <property type="match status" value="1"/>
</dbReference>
<evidence type="ECO:0000313" key="3">
    <source>
        <dbReference type="Proteomes" id="UP001604267"/>
    </source>
</evidence>
<dbReference type="SUPFAM" id="SSF47336">
    <property type="entry name" value="ACP-like"/>
    <property type="match status" value="1"/>
</dbReference>
<dbReference type="InterPro" id="IPR042099">
    <property type="entry name" value="ANL_N_sf"/>
</dbReference>
<reference evidence="2 3" key="1">
    <citation type="submission" date="2024-10" db="EMBL/GenBank/DDBJ databases">
        <title>The Natural Products Discovery Center: Release of the First 8490 Sequenced Strains for Exploring Actinobacteria Biosynthetic Diversity.</title>
        <authorList>
            <person name="Kalkreuter E."/>
            <person name="Kautsar S.A."/>
            <person name="Yang D."/>
            <person name="Bader C.D."/>
            <person name="Teijaro C.N."/>
            <person name="Fluegel L."/>
            <person name="Davis C.M."/>
            <person name="Simpson J.R."/>
            <person name="Lauterbach L."/>
            <person name="Steele A.D."/>
            <person name="Gui C."/>
            <person name="Meng S."/>
            <person name="Li G."/>
            <person name="Viehrig K."/>
            <person name="Ye F."/>
            <person name="Su P."/>
            <person name="Kiefer A.F."/>
            <person name="Nichols A."/>
            <person name="Cepeda A.J."/>
            <person name="Yan W."/>
            <person name="Fan B."/>
            <person name="Jiang Y."/>
            <person name="Adhikari A."/>
            <person name="Zheng C.-J."/>
            <person name="Schuster L."/>
            <person name="Cowan T.M."/>
            <person name="Smanski M.J."/>
            <person name="Chevrette M.G."/>
            <person name="De Carvalho L.P.S."/>
            <person name="Shen B."/>
        </authorList>
    </citation>
    <scope>NUCLEOTIDE SEQUENCE [LARGE SCALE GENOMIC DNA]</scope>
    <source>
        <strain evidence="2 3">NPDC048320</strain>
    </source>
</reference>
<feature type="domain" description="Carrier" evidence="1">
    <location>
        <begin position="517"/>
        <end position="592"/>
    </location>
</feature>
<evidence type="ECO:0000313" key="2">
    <source>
        <dbReference type="EMBL" id="MFG3014186.1"/>
    </source>
</evidence>
<dbReference type="InterPro" id="IPR000873">
    <property type="entry name" value="AMP-dep_synth/lig_dom"/>
</dbReference>
<dbReference type="Gene3D" id="3.40.50.12780">
    <property type="entry name" value="N-terminal domain of ligase-like"/>
    <property type="match status" value="1"/>
</dbReference>
<dbReference type="Pfam" id="PF13193">
    <property type="entry name" value="AMP-binding_C"/>
    <property type="match status" value="1"/>
</dbReference>
<dbReference type="SUPFAM" id="SSF56801">
    <property type="entry name" value="Acetyl-CoA synthetase-like"/>
    <property type="match status" value="1"/>
</dbReference>
<dbReference type="InterPro" id="IPR036736">
    <property type="entry name" value="ACP-like_sf"/>
</dbReference>
<dbReference type="InterPro" id="IPR010071">
    <property type="entry name" value="AA_adenyl_dom"/>
</dbReference>
<dbReference type="InterPro" id="IPR009081">
    <property type="entry name" value="PP-bd_ACP"/>
</dbReference>
<dbReference type="EMBL" id="JBICYV010000014">
    <property type="protein sequence ID" value="MFG3014186.1"/>
    <property type="molecule type" value="Genomic_DNA"/>
</dbReference>